<gene>
    <name evidence="1" type="ORF">AGERDE_LOCUS4183</name>
</gene>
<evidence type="ECO:0000313" key="1">
    <source>
        <dbReference type="EMBL" id="CAG8499707.1"/>
    </source>
</evidence>
<sequence length="68" mass="7977">MKSIESKQTLSITIPTSLYQKLQQEVGKGKISKFIKETVEEKLIEKEDKLVQEYRECYANPRMIKEAK</sequence>
<dbReference type="EMBL" id="CAJVPL010000459">
    <property type="protein sequence ID" value="CAG8499707.1"/>
    <property type="molecule type" value="Genomic_DNA"/>
</dbReference>
<keyword evidence="2" id="KW-1185">Reference proteome</keyword>
<dbReference type="Proteomes" id="UP000789831">
    <property type="component" value="Unassembled WGS sequence"/>
</dbReference>
<comment type="caution">
    <text evidence="1">The sequence shown here is derived from an EMBL/GenBank/DDBJ whole genome shotgun (WGS) entry which is preliminary data.</text>
</comment>
<dbReference type="OrthoDB" id="10445544at2759"/>
<organism evidence="1 2">
    <name type="scientific">Ambispora gerdemannii</name>
    <dbReference type="NCBI Taxonomy" id="144530"/>
    <lineage>
        <taxon>Eukaryota</taxon>
        <taxon>Fungi</taxon>
        <taxon>Fungi incertae sedis</taxon>
        <taxon>Mucoromycota</taxon>
        <taxon>Glomeromycotina</taxon>
        <taxon>Glomeromycetes</taxon>
        <taxon>Archaeosporales</taxon>
        <taxon>Ambisporaceae</taxon>
        <taxon>Ambispora</taxon>
    </lineage>
</organism>
<feature type="non-terminal residue" evidence="1">
    <location>
        <position position="68"/>
    </location>
</feature>
<protein>
    <submittedName>
        <fullName evidence="1">5982_t:CDS:1</fullName>
    </submittedName>
</protein>
<name>A0A9N8ZL35_9GLOM</name>
<reference evidence="1" key="1">
    <citation type="submission" date="2021-06" db="EMBL/GenBank/DDBJ databases">
        <authorList>
            <person name="Kallberg Y."/>
            <person name="Tangrot J."/>
            <person name="Rosling A."/>
        </authorList>
    </citation>
    <scope>NUCLEOTIDE SEQUENCE</scope>
    <source>
        <strain evidence="1">MT106</strain>
    </source>
</reference>
<proteinExistence type="predicted"/>
<accession>A0A9N8ZL35</accession>
<dbReference type="AlphaFoldDB" id="A0A9N8ZL35"/>
<evidence type="ECO:0000313" key="2">
    <source>
        <dbReference type="Proteomes" id="UP000789831"/>
    </source>
</evidence>